<protein>
    <submittedName>
        <fullName evidence="5">Urea carboxylase</fullName>
    </submittedName>
</protein>
<dbReference type="Gene3D" id="2.40.100.10">
    <property type="entry name" value="Cyclophilin-like"/>
    <property type="match status" value="1"/>
</dbReference>
<evidence type="ECO:0000256" key="2">
    <source>
        <dbReference type="ARBA" id="ARBA00022801"/>
    </source>
</evidence>
<dbReference type="InterPro" id="IPR029000">
    <property type="entry name" value="Cyclophilin-like_dom_sf"/>
</dbReference>
<dbReference type="InterPro" id="IPR052708">
    <property type="entry name" value="PxpC"/>
</dbReference>
<dbReference type="PANTHER" id="PTHR43309">
    <property type="entry name" value="5-OXOPROLINASE SUBUNIT C"/>
    <property type="match status" value="1"/>
</dbReference>
<dbReference type="SMART" id="SM00797">
    <property type="entry name" value="AHS2"/>
    <property type="match status" value="1"/>
</dbReference>
<proteinExistence type="predicted"/>
<gene>
    <name evidence="5" type="ORF">GCM10011340_26510</name>
</gene>
<comment type="caution">
    <text evidence="5">The sequence shown here is derived from an EMBL/GenBank/DDBJ whole genome shotgun (WGS) entry which is preliminary data.</text>
</comment>
<organism evidence="5 6">
    <name type="scientific">Roseivirga thermotolerans</name>
    <dbReference type="NCBI Taxonomy" id="1758176"/>
    <lineage>
        <taxon>Bacteria</taxon>
        <taxon>Pseudomonadati</taxon>
        <taxon>Bacteroidota</taxon>
        <taxon>Cytophagia</taxon>
        <taxon>Cytophagales</taxon>
        <taxon>Roseivirgaceae</taxon>
        <taxon>Roseivirga</taxon>
    </lineage>
</organism>
<evidence type="ECO:0000256" key="1">
    <source>
        <dbReference type="ARBA" id="ARBA00022741"/>
    </source>
</evidence>
<dbReference type="NCBIfam" id="TIGR00724">
    <property type="entry name" value="urea_amlyse_rel"/>
    <property type="match status" value="1"/>
</dbReference>
<keyword evidence="6" id="KW-1185">Reference proteome</keyword>
<evidence type="ECO:0000313" key="6">
    <source>
        <dbReference type="Proteomes" id="UP000658258"/>
    </source>
</evidence>
<name>A0ABQ3I7P7_9BACT</name>
<sequence length="288" mass="31850">MEKPGLYTSIQDLGRIGFQDAGIPFSGAMDKESHKIANELVGNPHHYPTLEITQIGPEIRFEGTGQIALTGADMAAELNGKSIRRYETIDIKNNDHLILHQSRLGCRTYLAVRGQWQTELWLNSHSAVSNLSSVEGIPKPLKALQCIEVSTPNFIPQRIYPEHLRPVFSSCYVLRVVTGPEFEQFGIEQIQSFFESVFTVSPDSNRMGYRLNGTLENYSTLREEISSGIVPGTVQITKSGQPIILTADAQTTGGYPRLANVIEEDLSIVGQMKAGDEVKFMLVGLPDL</sequence>
<keyword evidence="2" id="KW-0378">Hydrolase</keyword>
<evidence type="ECO:0000256" key="3">
    <source>
        <dbReference type="ARBA" id="ARBA00022840"/>
    </source>
</evidence>
<dbReference type="RefSeq" id="WP_189630735.1">
    <property type="nucleotide sequence ID" value="NZ_BNAG01000003.1"/>
</dbReference>
<evidence type="ECO:0000313" key="5">
    <source>
        <dbReference type="EMBL" id="GHE69264.1"/>
    </source>
</evidence>
<dbReference type="EMBL" id="BNAG01000003">
    <property type="protein sequence ID" value="GHE69264.1"/>
    <property type="molecule type" value="Genomic_DNA"/>
</dbReference>
<reference evidence="6" key="1">
    <citation type="journal article" date="2019" name="Int. J. Syst. Evol. Microbiol.">
        <title>The Global Catalogue of Microorganisms (GCM) 10K type strain sequencing project: providing services to taxonomists for standard genome sequencing and annotation.</title>
        <authorList>
            <consortium name="The Broad Institute Genomics Platform"/>
            <consortium name="The Broad Institute Genome Sequencing Center for Infectious Disease"/>
            <person name="Wu L."/>
            <person name="Ma J."/>
        </authorList>
    </citation>
    <scope>NUCLEOTIDE SEQUENCE [LARGE SCALE GENOMIC DNA]</scope>
    <source>
        <strain evidence="6">CGMCC 1.15111</strain>
    </source>
</reference>
<accession>A0ABQ3I7P7</accession>
<dbReference type="SUPFAM" id="SSF50891">
    <property type="entry name" value="Cyclophilin-like"/>
    <property type="match status" value="1"/>
</dbReference>
<keyword evidence="3" id="KW-0067">ATP-binding</keyword>
<evidence type="ECO:0000259" key="4">
    <source>
        <dbReference type="SMART" id="SM00797"/>
    </source>
</evidence>
<dbReference type="PANTHER" id="PTHR43309:SF5">
    <property type="entry name" value="5-OXOPROLINASE SUBUNIT C"/>
    <property type="match status" value="1"/>
</dbReference>
<dbReference type="Proteomes" id="UP000658258">
    <property type="component" value="Unassembled WGS sequence"/>
</dbReference>
<dbReference type="Pfam" id="PF02626">
    <property type="entry name" value="CT_A_B"/>
    <property type="match status" value="1"/>
</dbReference>
<dbReference type="InterPro" id="IPR003778">
    <property type="entry name" value="CT_A_B"/>
</dbReference>
<keyword evidence="1" id="KW-0547">Nucleotide-binding</keyword>
<feature type="domain" description="Carboxyltransferase" evidence="4">
    <location>
        <begin position="20"/>
        <end position="288"/>
    </location>
</feature>